<organism evidence="2 3">
    <name type="scientific">Anaerotignum lactatifermentans</name>
    <dbReference type="NCBI Taxonomy" id="160404"/>
    <lineage>
        <taxon>Bacteria</taxon>
        <taxon>Bacillati</taxon>
        <taxon>Bacillota</taxon>
        <taxon>Clostridia</taxon>
        <taxon>Lachnospirales</taxon>
        <taxon>Anaerotignaceae</taxon>
        <taxon>Anaerotignum</taxon>
    </lineage>
</organism>
<protein>
    <submittedName>
        <fullName evidence="2">Uncharacterized protein</fullName>
    </submittedName>
</protein>
<reference evidence="3" key="1">
    <citation type="submission" date="2017-04" db="EMBL/GenBank/DDBJ databases">
        <title>Function of individual gut microbiota members based on whole genome sequencing of pure cultures obtained from chicken caecum.</title>
        <authorList>
            <person name="Medvecky M."/>
            <person name="Cejkova D."/>
            <person name="Polansky O."/>
            <person name="Karasova D."/>
            <person name="Kubasova T."/>
            <person name="Cizek A."/>
            <person name="Rychlik I."/>
        </authorList>
    </citation>
    <scope>NUCLEOTIDE SEQUENCE [LARGE SCALE GENOMIC DNA]</scope>
    <source>
        <strain evidence="3">An75</strain>
    </source>
</reference>
<keyword evidence="1" id="KW-0812">Transmembrane</keyword>
<name>A0A1Y3UCP2_9FIRM</name>
<dbReference type="RefSeq" id="WP_087988841.1">
    <property type="nucleotide sequence ID" value="NZ_NFHM01000004.1"/>
</dbReference>
<feature type="transmembrane region" description="Helical" evidence="1">
    <location>
        <begin position="40"/>
        <end position="58"/>
    </location>
</feature>
<proteinExistence type="predicted"/>
<dbReference type="EMBL" id="NFHM01000004">
    <property type="protein sequence ID" value="OUN44877.1"/>
    <property type="molecule type" value="Genomic_DNA"/>
</dbReference>
<evidence type="ECO:0000256" key="1">
    <source>
        <dbReference type="SAM" id="Phobius"/>
    </source>
</evidence>
<comment type="caution">
    <text evidence="2">The sequence shown here is derived from an EMBL/GenBank/DDBJ whole genome shotgun (WGS) entry which is preliminary data.</text>
</comment>
<evidence type="ECO:0000313" key="3">
    <source>
        <dbReference type="Proteomes" id="UP000195455"/>
    </source>
</evidence>
<evidence type="ECO:0000313" key="2">
    <source>
        <dbReference type="EMBL" id="OUN44877.1"/>
    </source>
</evidence>
<keyword evidence="1" id="KW-0472">Membrane</keyword>
<keyword evidence="1" id="KW-1133">Transmembrane helix</keyword>
<sequence>MTKRACRKLGLLLLVLAVCFVVYALGHPTGSFPWSNSVTYGVYLVYFLVTAAFLWAPFGKK</sequence>
<accession>A0A1Y3UCP2</accession>
<dbReference type="AlphaFoldDB" id="A0A1Y3UCP2"/>
<dbReference type="Proteomes" id="UP000195455">
    <property type="component" value="Unassembled WGS sequence"/>
</dbReference>
<gene>
    <name evidence="2" type="ORF">B5G26_04355</name>
</gene>